<organism evidence="1 2">
    <name type="scientific">Ridgeia piscesae</name>
    <name type="common">Tubeworm</name>
    <dbReference type="NCBI Taxonomy" id="27915"/>
    <lineage>
        <taxon>Eukaryota</taxon>
        <taxon>Metazoa</taxon>
        <taxon>Spiralia</taxon>
        <taxon>Lophotrochozoa</taxon>
        <taxon>Annelida</taxon>
        <taxon>Polychaeta</taxon>
        <taxon>Sedentaria</taxon>
        <taxon>Canalipalpata</taxon>
        <taxon>Sabellida</taxon>
        <taxon>Siboglinidae</taxon>
        <taxon>Ridgeia</taxon>
    </lineage>
</organism>
<dbReference type="EMBL" id="JAODUO010000542">
    <property type="protein sequence ID" value="KAK2178463.1"/>
    <property type="molecule type" value="Genomic_DNA"/>
</dbReference>
<dbReference type="AlphaFoldDB" id="A0AAD9NRW9"/>
<reference evidence="1" key="1">
    <citation type="journal article" date="2023" name="Mol. Biol. Evol.">
        <title>Third-Generation Sequencing Reveals the Adaptive Role of the Epigenome in Three Deep-Sea Polychaetes.</title>
        <authorList>
            <person name="Perez M."/>
            <person name="Aroh O."/>
            <person name="Sun Y."/>
            <person name="Lan Y."/>
            <person name="Juniper S.K."/>
            <person name="Young C.R."/>
            <person name="Angers B."/>
            <person name="Qian P.Y."/>
        </authorList>
    </citation>
    <scope>NUCLEOTIDE SEQUENCE</scope>
    <source>
        <strain evidence="1">R07B-5</strain>
    </source>
</reference>
<proteinExistence type="predicted"/>
<sequence length="45" mass="5389">MGKEGMCPIVVLKQVCDWDNLQSRPHRKVLDLTQSRHQALNWYMY</sequence>
<evidence type="ECO:0000313" key="1">
    <source>
        <dbReference type="EMBL" id="KAK2178463.1"/>
    </source>
</evidence>
<name>A0AAD9NRW9_RIDPI</name>
<dbReference type="Proteomes" id="UP001209878">
    <property type="component" value="Unassembled WGS sequence"/>
</dbReference>
<comment type="caution">
    <text evidence="1">The sequence shown here is derived from an EMBL/GenBank/DDBJ whole genome shotgun (WGS) entry which is preliminary data.</text>
</comment>
<gene>
    <name evidence="1" type="ORF">NP493_542g00037</name>
</gene>
<keyword evidence="2" id="KW-1185">Reference proteome</keyword>
<protein>
    <submittedName>
        <fullName evidence="1">Uncharacterized protein</fullName>
    </submittedName>
</protein>
<evidence type="ECO:0000313" key="2">
    <source>
        <dbReference type="Proteomes" id="UP001209878"/>
    </source>
</evidence>
<accession>A0AAD9NRW9</accession>